<gene>
    <name evidence="9" type="primary">PTMA</name>
</gene>
<evidence type="ECO:0000256" key="7">
    <source>
        <dbReference type="SAM" id="MobiDB-lite"/>
    </source>
</evidence>
<feature type="compositionally biased region" description="Acidic residues" evidence="7">
    <location>
        <begin position="190"/>
        <end position="234"/>
    </location>
</feature>
<dbReference type="PANTHER" id="PTHR22745">
    <property type="entry name" value="PROTHYMOSIN ALPHA"/>
    <property type="match status" value="1"/>
</dbReference>
<dbReference type="RefSeq" id="XP_072575274.1">
    <property type="nucleotide sequence ID" value="XM_072719173.1"/>
</dbReference>
<feature type="region of interest" description="Disordered" evidence="7">
    <location>
        <begin position="1"/>
        <end position="261"/>
    </location>
</feature>
<dbReference type="InterPro" id="IPR004931">
    <property type="entry name" value="Pro/parathymosin"/>
</dbReference>
<evidence type="ECO:0000256" key="5">
    <source>
        <dbReference type="ARBA" id="ARBA00038744"/>
    </source>
</evidence>
<evidence type="ECO:0000256" key="4">
    <source>
        <dbReference type="ARBA" id="ARBA00037621"/>
    </source>
</evidence>
<evidence type="ECO:0000256" key="6">
    <source>
        <dbReference type="ARBA" id="ARBA00040447"/>
    </source>
</evidence>
<comment type="subunit">
    <text evidence="5">Interacts with NUPR1; regulates apoptotic process.</text>
</comment>
<feature type="compositionally biased region" description="Basic residues" evidence="7">
    <location>
        <begin position="11"/>
        <end position="23"/>
    </location>
</feature>
<feature type="compositionally biased region" description="Low complexity" evidence="7">
    <location>
        <begin position="146"/>
        <end position="155"/>
    </location>
</feature>
<evidence type="ECO:0000256" key="1">
    <source>
        <dbReference type="ARBA" id="ARBA00004123"/>
    </source>
</evidence>
<feature type="compositionally biased region" description="Basic and acidic residues" evidence="7">
    <location>
        <begin position="251"/>
        <end position="261"/>
    </location>
</feature>
<evidence type="ECO:0000313" key="9">
    <source>
        <dbReference type="RefSeq" id="XP_072575274.1"/>
    </source>
</evidence>
<evidence type="ECO:0000256" key="3">
    <source>
        <dbReference type="ARBA" id="ARBA00023242"/>
    </source>
</evidence>
<accession>A0ABM4XB65</accession>
<comment type="subcellular location">
    <subcellularLocation>
        <location evidence="1">Nucleus</location>
    </subcellularLocation>
</comment>
<keyword evidence="8" id="KW-1185">Reference proteome</keyword>
<protein>
    <recommendedName>
        <fullName evidence="6">Prothymosin alpha</fullName>
    </recommendedName>
</protein>
<keyword evidence="3" id="KW-0539">Nucleus</keyword>
<dbReference type="PANTHER" id="PTHR22745:SF0">
    <property type="entry name" value="PROTHYMOSIN ALPHA"/>
    <property type="match status" value="1"/>
</dbReference>
<organism evidence="8 9">
    <name type="scientific">Vulpes vulpes</name>
    <name type="common">Red fox</name>
    <dbReference type="NCBI Taxonomy" id="9627"/>
    <lineage>
        <taxon>Eukaryota</taxon>
        <taxon>Metazoa</taxon>
        <taxon>Chordata</taxon>
        <taxon>Craniata</taxon>
        <taxon>Vertebrata</taxon>
        <taxon>Euteleostomi</taxon>
        <taxon>Mammalia</taxon>
        <taxon>Eutheria</taxon>
        <taxon>Laurasiatheria</taxon>
        <taxon>Carnivora</taxon>
        <taxon>Caniformia</taxon>
        <taxon>Canidae</taxon>
        <taxon>Vulpes</taxon>
    </lineage>
</organism>
<dbReference type="GeneID" id="112925506"/>
<name>A0ABM4XB65_VULVU</name>
<comment type="function">
    <text evidence="4">Prothymosin alpha may mediate immune function by conferring resistance to certain opportunistic infections.</text>
</comment>
<dbReference type="Pfam" id="PF03247">
    <property type="entry name" value="Prothymosin"/>
    <property type="match status" value="1"/>
</dbReference>
<evidence type="ECO:0000256" key="2">
    <source>
        <dbReference type="ARBA" id="ARBA00008032"/>
    </source>
</evidence>
<proteinExistence type="inferred from homology"/>
<feature type="compositionally biased region" description="Low complexity" evidence="7">
    <location>
        <begin position="24"/>
        <end position="50"/>
    </location>
</feature>
<evidence type="ECO:0000313" key="8">
    <source>
        <dbReference type="Proteomes" id="UP001652641"/>
    </source>
</evidence>
<feature type="compositionally biased region" description="Basic and acidic residues" evidence="7">
    <location>
        <begin position="162"/>
        <end position="181"/>
    </location>
</feature>
<sequence length="261" mass="27832">MQREGPARGGLRWKRREARKGWRAGRAAAGPAQPAGSGSPGSGAHSAAPGHVLRARGACRGPRAKPAGRGLRACAPRSPRPHPLPGASAARGRERAAPGFAARRPVVMGSTGAPGPLAGRRPSCARPGACLRWRLDRQGQVEKLTGLRAPAARRPLGSRRRPPLEDLKEKKEVVEEAENGRDAPANGNAENEENGEQEADNEVDEEEEEGGEEEEEEEEGDGEEEDGDEDEEAEAATGKRAAEDDEDDDVDTKKQKTDEDD</sequence>
<dbReference type="Proteomes" id="UP001652641">
    <property type="component" value="Chromosome 9"/>
</dbReference>
<reference evidence="9" key="1">
    <citation type="submission" date="2025-08" db="UniProtKB">
        <authorList>
            <consortium name="RefSeq"/>
        </authorList>
    </citation>
    <scope>IDENTIFICATION</scope>
    <source>
        <tissue evidence="9">Cell line</tissue>
    </source>
</reference>
<comment type="similarity">
    <text evidence="2">Belongs to the pro/parathymosin family.</text>
</comment>